<evidence type="ECO:0000313" key="4">
    <source>
        <dbReference type="Proteomes" id="UP000675284"/>
    </source>
</evidence>
<feature type="domain" description="Glycosyl transferase family 1" evidence="1">
    <location>
        <begin position="186"/>
        <end position="350"/>
    </location>
</feature>
<gene>
    <name evidence="3" type="ORF">KCX74_11445</name>
</gene>
<dbReference type="Pfam" id="PF13477">
    <property type="entry name" value="Glyco_trans_4_2"/>
    <property type="match status" value="1"/>
</dbReference>
<dbReference type="CDD" id="cd03808">
    <property type="entry name" value="GT4_CapM-like"/>
    <property type="match status" value="1"/>
</dbReference>
<evidence type="ECO:0000259" key="2">
    <source>
        <dbReference type="Pfam" id="PF13477"/>
    </source>
</evidence>
<reference evidence="3" key="1">
    <citation type="submission" date="2021-04" db="EMBL/GenBank/DDBJ databases">
        <title>Isolation and polyphasic classification of algal microorganism.</title>
        <authorList>
            <person name="Wang S."/>
        </authorList>
    </citation>
    <scope>NUCLEOTIDE SEQUENCE</scope>
    <source>
        <strain evidence="3">720a</strain>
    </source>
</reference>
<organism evidence="3 4">
    <name type="scientific">Virgibacillus salarius</name>
    <dbReference type="NCBI Taxonomy" id="447199"/>
    <lineage>
        <taxon>Bacteria</taxon>
        <taxon>Bacillati</taxon>
        <taxon>Bacillota</taxon>
        <taxon>Bacilli</taxon>
        <taxon>Bacillales</taxon>
        <taxon>Bacillaceae</taxon>
        <taxon>Virgibacillus</taxon>
    </lineage>
</organism>
<feature type="domain" description="Glycosyltransferase subfamily 4-like N-terminal" evidence="2">
    <location>
        <begin position="4"/>
        <end position="146"/>
    </location>
</feature>
<dbReference type="Pfam" id="PF00534">
    <property type="entry name" value="Glycos_transf_1"/>
    <property type="match status" value="1"/>
</dbReference>
<protein>
    <submittedName>
        <fullName evidence="3">Glycosyltransferase family 4 protein</fullName>
    </submittedName>
</protein>
<keyword evidence="4" id="KW-1185">Reference proteome</keyword>
<dbReference type="PANTHER" id="PTHR12526">
    <property type="entry name" value="GLYCOSYLTRANSFERASE"/>
    <property type="match status" value="1"/>
</dbReference>
<dbReference type="SUPFAM" id="SSF53756">
    <property type="entry name" value="UDP-Glycosyltransferase/glycogen phosphorylase"/>
    <property type="match status" value="1"/>
</dbReference>
<dbReference type="Proteomes" id="UP000675284">
    <property type="component" value="Unassembled WGS sequence"/>
</dbReference>
<name>A0A941IBR3_9BACI</name>
<dbReference type="AlphaFoldDB" id="A0A941IBR3"/>
<accession>A0A941IBR3</accession>
<evidence type="ECO:0000313" key="3">
    <source>
        <dbReference type="EMBL" id="MBR7796652.1"/>
    </source>
</evidence>
<evidence type="ECO:0000259" key="1">
    <source>
        <dbReference type="Pfam" id="PF00534"/>
    </source>
</evidence>
<dbReference type="PANTHER" id="PTHR12526:SF630">
    <property type="entry name" value="GLYCOSYLTRANSFERASE"/>
    <property type="match status" value="1"/>
</dbReference>
<comment type="caution">
    <text evidence="3">The sequence shown here is derived from an EMBL/GenBank/DDBJ whole genome shotgun (WGS) entry which is preliminary data.</text>
</comment>
<proteinExistence type="predicted"/>
<dbReference type="InterPro" id="IPR001296">
    <property type="entry name" value="Glyco_trans_1"/>
</dbReference>
<dbReference type="EMBL" id="JAGSOT010000031">
    <property type="protein sequence ID" value="MBR7796652.1"/>
    <property type="molecule type" value="Genomic_DNA"/>
</dbReference>
<dbReference type="InterPro" id="IPR028098">
    <property type="entry name" value="Glyco_trans_4-like_N"/>
</dbReference>
<dbReference type="Gene3D" id="3.40.50.2000">
    <property type="entry name" value="Glycogen Phosphorylase B"/>
    <property type="match status" value="2"/>
</dbReference>
<dbReference type="RefSeq" id="WP_166530457.1">
    <property type="nucleotide sequence ID" value="NZ_JAGSOT010000031.1"/>
</dbReference>
<sequence>MPKKILFCATVDYHFKAFHLPYLKWFKEQGWQVEVAAKGSMELPYVDHKYHIEIDRSPFRLANWKGYKQLKSLIEKQQYAIVHCHTPMGGMLTRMAARRGRKKGTKVLYTAHGFHFCKGGSWKSWLIYYPIEKYLARLSDSLIVINNEDYQLAVKHGFKAGEINKVNGVGVDPATFIPIDQAKKAIQKKSFGFQPDDFLLFHAGEFNKNKNQQFLIHALAYLKEELPNVKLLLAGEGDQFHFCKELATKLGVEHLIQFLGFRKDVHNLLPICDLALGSSYREGLPVSIMEAMACGIPIVATNNRGYRELIKCNENGIVLPQMDSRLLAQQIKHLSETPAQRQSLGENARDTILQYYSQSLVLEQLRSIYKRYMNEGEEKVWVAH</sequence>
<dbReference type="GO" id="GO:0016757">
    <property type="term" value="F:glycosyltransferase activity"/>
    <property type="evidence" value="ECO:0007669"/>
    <property type="project" value="InterPro"/>
</dbReference>